<organism evidence="2 3">
    <name type="scientific">Branchiostoma lanceolatum</name>
    <name type="common">Common lancelet</name>
    <name type="synonym">Amphioxus lanceolatum</name>
    <dbReference type="NCBI Taxonomy" id="7740"/>
    <lineage>
        <taxon>Eukaryota</taxon>
        <taxon>Metazoa</taxon>
        <taxon>Chordata</taxon>
        <taxon>Cephalochordata</taxon>
        <taxon>Leptocardii</taxon>
        <taxon>Amphioxiformes</taxon>
        <taxon>Branchiostomatidae</taxon>
        <taxon>Branchiostoma</taxon>
    </lineage>
</organism>
<evidence type="ECO:0000313" key="3">
    <source>
        <dbReference type="Proteomes" id="UP000838412"/>
    </source>
</evidence>
<reference evidence="2" key="1">
    <citation type="submission" date="2022-01" db="EMBL/GenBank/DDBJ databases">
        <authorList>
            <person name="Braso-Vives M."/>
        </authorList>
    </citation>
    <scope>NUCLEOTIDE SEQUENCE</scope>
</reference>
<name>A0A8J9Z7P2_BRALA</name>
<evidence type="ECO:0000256" key="1">
    <source>
        <dbReference type="SAM" id="SignalP"/>
    </source>
</evidence>
<keyword evidence="3" id="KW-1185">Reference proteome</keyword>
<dbReference type="Proteomes" id="UP000838412">
    <property type="component" value="Chromosome 17"/>
</dbReference>
<gene>
    <name evidence="2" type="primary">Hypp8600</name>
    <name evidence="2" type="ORF">BLAG_LOCUS10518</name>
</gene>
<dbReference type="OrthoDB" id="10007050at2759"/>
<feature type="chain" id="PRO_5035421323" evidence="1">
    <location>
        <begin position="19"/>
        <end position="133"/>
    </location>
</feature>
<dbReference type="AlphaFoldDB" id="A0A8J9Z7P2"/>
<evidence type="ECO:0000313" key="2">
    <source>
        <dbReference type="EMBL" id="CAH1249388.1"/>
    </source>
</evidence>
<dbReference type="EMBL" id="OV696702">
    <property type="protein sequence ID" value="CAH1249388.1"/>
    <property type="molecule type" value="Genomic_DNA"/>
</dbReference>
<accession>A0A8J9Z7P2</accession>
<feature type="signal peptide" evidence="1">
    <location>
        <begin position="1"/>
        <end position="18"/>
    </location>
</feature>
<protein>
    <submittedName>
        <fullName evidence="2">Hypp8600 protein</fullName>
    </submittedName>
</protein>
<keyword evidence="1" id="KW-0732">Signal</keyword>
<proteinExistence type="predicted"/>
<sequence>MKLSVVALVVILATVVSAYDRSDQDAWDAAVQRLRALKKRGGWWFIGGDEKDADKVKRCDTDTDKALTNSYNKLCKSEFATYTAGIKTASAFLQAKCSQLNKECCTSEKGCVDNEISECCPRKKEGDEEELED</sequence>